<dbReference type="FunFam" id="1.10.150.20:FF:000011">
    <property type="entry name" value="exonuclease 1"/>
    <property type="match status" value="1"/>
</dbReference>
<evidence type="ECO:0000256" key="5">
    <source>
        <dbReference type="ARBA" id="ARBA00022763"/>
    </source>
</evidence>
<feature type="domain" description="XPG-I" evidence="11">
    <location>
        <begin position="139"/>
        <end position="210"/>
    </location>
</feature>
<comment type="cofactor">
    <cofactor evidence="1">
        <name>Mg(2+)</name>
        <dbReference type="ChEBI" id="CHEBI:18420"/>
    </cofactor>
</comment>
<dbReference type="InterPro" id="IPR008918">
    <property type="entry name" value="HhH2"/>
</dbReference>
<dbReference type="GO" id="GO:0005634">
    <property type="term" value="C:nucleus"/>
    <property type="evidence" value="ECO:0007669"/>
    <property type="project" value="UniProtKB-SubCell"/>
</dbReference>
<dbReference type="PRINTS" id="PR00853">
    <property type="entry name" value="XPGRADSUPER"/>
</dbReference>
<proteinExistence type="predicted"/>
<dbReference type="SUPFAM" id="SSF88723">
    <property type="entry name" value="PIN domain-like"/>
    <property type="match status" value="1"/>
</dbReference>
<keyword evidence="4" id="KW-0479">Metal-binding</keyword>
<dbReference type="SMART" id="SM00485">
    <property type="entry name" value="XPGN"/>
    <property type="match status" value="1"/>
</dbReference>
<dbReference type="InterPro" id="IPR036279">
    <property type="entry name" value="5-3_exonuclease_C_sf"/>
</dbReference>
<dbReference type="PROSITE" id="PS00841">
    <property type="entry name" value="XPG_1"/>
    <property type="match status" value="1"/>
</dbReference>
<dbReference type="PANTHER" id="PTHR11081">
    <property type="entry name" value="FLAP ENDONUCLEASE FAMILY MEMBER"/>
    <property type="match status" value="1"/>
</dbReference>
<dbReference type="InterPro" id="IPR019974">
    <property type="entry name" value="XPG_CS"/>
</dbReference>
<dbReference type="AlphaFoldDB" id="G8JNA2"/>
<dbReference type="GO" id="GO:0006281">
    <property type="term" value="P:DNA repair"/>
    <property type="evidence" value="ECO:0007669"/>
    <property type="project" value="UniProtKB-KW"/>
</dbReference>
<reference evidence="14" key="1">
    <citation type="journal article" date="2012" name="G3 (Bethesda)">
        <title>Pichia sorbitophila, an interspecies yeast hybrid reveals early steps of genome resolution following polyploidization.</title>
        <authorList>
            <person name="Leh Louis V."/>
            <person name="Despons L."/>
            <person name="Friedrich A."/>
            <person name="Martin T."/>
            <person name="Durrens P."/>
            <person name="Casaregola S."/>
            <person name="Neuveglise C."/>
            <person name="Fairhead C."/>
            <person name="Marck C."/>
            <person name="Cruz J.A."/>
            <person name="Straub M.L."/>
            <person name="Kugler V."/>
            <person name="Sacerdot C."/>
            <person name="Uzunov Z."/>
            <person name="Thierry A."/>
            <person name="Weiss S."/>
            <person name="Bleykasten C."/>
            <person name="De Montigny J."/>
            <person name="Jacques N."/>
            <person name="Jung P."/>
            <person name="Lemaire M."/>
            <person name="Mallet S."/>
            <person name="Morel G."/>
            <person name="Richard G.F."/>
            <person name="Sarkar A."/>
            <person name="Savel G."/>
            <person name="Schacherer J."/>
            <person name="Seret M.L."/>
            <person name="Talla E."/>
            <person name="Samson G."/>
            <person name="Jubin C."/>
            <person name="Poulain J."/>
            <person name="Vacherie B."/>
            <person name="Barbe V."/>
            <person name="Pelletier E."/>
            <person name="Sherman D.J."/>
            <person name="Westhof E."/>
            <person name="Weissenbach J."/>
            <person name="Baret P.V."/>
            <person name="Wincker P."/>
            <person name="Gaillardin C."/>
            <person name="Dujon B."/>
            <person name="Souciet J.L."/>
        </authorList>
    </citation>
    <scope>NUCLEOTIDE SEQUENCE [LARGE SCALE GENOMIC DNA]</scope>
    <source>
        <strain evidence="14">CBS 270.75 / DBVPG 7215 / KCTC 17166 / NRRL Y-17582</strain>
    </source>
</reference>
<feature type="region of interest" description="Disordered" evidence="10">
    <location>
        <begin position="501"/>
        <end position="525"/>
    </location>
</feature>
<evidence type="ECO:0000256" key="1">
    <source>
        <dbReference type="ARBA" id="ARBA00001946"/>
    </source>
</evidence>
<dbReference type="InParanoid" id="G8JNA2"/>
<sequence length="681" mass="76550">MGISGLLPQLKSIQQPVTLHRYRSQTLAIDGYAWLHRSAHACAVELCLGLPTDKYLQFFVKKLTMLRNQYGIEPYLVFDGDSIQVKSGTETKRREKREENRAIAIRLWESGDRRKCVEYFQKCVDITPEMTKVIIDYCATAGFKYLVAPYEADPQLVYLEKSGIVSGVISEDSDLLVFGCRRLITKLNEFGECIEISRGDFHHLPSSFPLGKLDDSELRTMVCLSGCDYTAGIPKVGLLTAIKLVRQYRSMDKILMSIRREGKRKIPSEFVQEYTFADYAFQYQRVYCPVLRKLVTLNEIPKELRDDDQLYCCIGKGIHKETGEKCVIKNSDLIDHKLHSRIAAGELSPYNYHHALVNREMLLLRQKSVSLGTKPIDSYWKKCGAKETISASVSTASSTLTVGTTNQDRVDRLVQNRKLLHTESTNSPQSSIFFKPVVAPSAKPLEAPVATPQNKNYEKMNNEPGTCSETEGEVTEELIALGEELNLLPPILPLVSLSPKKSAQDLSSNGNHLDKPYQKDTIQSPTLLDKENIGAEDVSEILEELEEVEHAAKHNDTSIKFSKELLANFRYRVGVNLTKHQRVPLGERSTNCKILSNKKLVITKLNKRLVSRSLSGASAAPLRPRSSVEDLEPQMISVPCSTNNVQKASGKRCQRLPHRGMPSSSSNCSRQLSLTDFIYRG</sequence>
<dbReference type="Pfam" id="PF00867">
    <property type="entry name" value="XPG_I"/>
    <property type="match status" value="1"/>
</dbReference>
<dbReference type="STRING" id="931890.G8JNA2"/>
<dbReference type="InterPro" id="IPR006085">
    <property type="entry name" value="XPG_DNA_repair_N"/>
</dbReference>
<evidence type="ECO:0000256" key="4">
    <source>
        <dbReference type="ARBA" id="ARBA00022723"/>
    </source>
</evidence>
<evidence type="ECO:0000256" key="6">
    <source>
        <dbReference type="ARBA" id="ARBA00022801"/>
    </source>
</evidence>
<evidence type="ECO:0000313" key="13">
    <source>
        <dbReference type="EMBL" id="AET37566.1"/>
    </source>
</evidence>
<organism evidence="13 14">
    <name type="scientific">Eremothecium cymbalariae (strain CBS 270.75 / DBVPG 7215 / KCTC 17166 / NRRL Y-17582)</name>
    <name type="common">Yeast</name>
    <dbReference type="NCBI Taxonomy" id="931890"/>
    <lineage>
        <taxon>Eukaryota</taxon>
        <taxon>Fungi</taxon>
        <taxon>Dikarya</taxon>
        <taxon>Ascomycota</taxon>
        <taxon>Saccharomycotina</taxon>
        <taxon>Saccharomycetes</taxon>
        <taxon>Saccharomycetales</taxon>
        <taxon>Saccharomycetaceae</taxon>
        <taxon>Eremothecium</taxon>
    </lineage>
</organism>
<keyword evidence="8" id="KW-0234">DNA repair</keyword>
<dbReference type="SMART" id="SM00279">
    <property type="entry name" value="HhH2"/>
    <property type="match status" value="1"/>
</dbReference>
<gene>
    <name evidence="13" type="ordered locus">Ecym_1331</name>
</gene>
<keyword evidence="6" id="KW-0378">Hydrolase</keyword>
<dbReference type="Proteomes" id="UP000006790">
    <property type="component" value="Chromosome 1"/>
</dbReference>
<dbReference type="InterPro" id="IPR006086">
    <property type="entry name" value="XPG-I_dom"/>
</dbReference>
<dbReference type="Gene3D" id="1.10.150.20">
    <property type="entry name" value="5' to 3' exonuclease, C-terminal subdomain"/>
    <property type="match status" value="1"/>
</dbReference>
<dbReference type="PANTHER" id="PTHR11081:SF65">
    <property type="entry name" value="DNA DAMAGE-INDUCIBLE PROTEIN DIN7-RELATED"/>
    <property type="match status" value="1"/>
</dbReference>
<dbReference type="EMBL" id="CP002497">
    <property type="protein sequence ID" value="AET37566.1"/>
    <property type="molecule type" value="Genomic_DNA"/>
</dbReference>
<protein>
    <submittedName>
        <fullName evidence="13">Uncharacterized protein</fullName>
    </submittedName>
</protein>
<keyword evidence="9" id="KW-0539">Nucleus</keyword>
<dbReference type="FunFam" id="3.40.50.1010:FF:000002">
    <property type="entry name" value="Exonuclease 1, putative"/>
    <property type="match status" value="1"/>
</dbReference>
<keyword evidence="14" id="KW-1185">Reference proteome</keyword>
<evidence type="ECO:0000256" key="8">
    <source>
        <dbReference type="ARBA" id="ARBA00023204"/>
    </source>
</evidence>
<dbReference type="Pfam" id="PF00752">
    <property type="entry name" value="XPG_N"/>
    <property type="match status" value="1"/>
</dbReference>
<evidence type="ECO:0000256" key="7">
    <source>
        <dbReference type="ARBA" id="ARBA00022842"/>
    </source>
</evidence>
<dbReference type="GO" id="GO:0017108">
    <property type="term" value="F:5'-flap endonuclease activity"/>
    <property type="evidence" value="ECO:0007669"/>
    <property type="project" value="TreeGrafter"/>
</dbReference>
<evidence type="ECO:0000259" key="12">
    <source>
        <dbReference type="SMART" id="SM00485"/>
    </source>
</evidence>
<comment type="subcellular location">
    <subcellularLocation>
        <location evidence="2">Nucleus</location>
    </subcellularLocation>
</comment>
<dbReference type="KEGG" id="erc:Ecym_1331"/>
<dbReference type="eggNOG" id="KOG2518">
    <property type="taxonomic scope" value="Eukaryota"/>
</dbReference>
<dbReference type="SMART" id="SM00484">
    <property type="entry name" value="XPGI"/>
    <property type="match status" value="1"/>
</dbReference>
<name>G8JNA2_ERECY</name>
<dbReference type="FunCoup" id="G8JNA2">
    <property type="interactions" value="180"/>
</dbReference>
<evidence type="ECO:0000256" key="2">
    <source>
        <dbReference type="ARBA" id="ARBA00004123"/>
    </source>
</evidence>
<dbReference type="GeneID" id="11472609"/>
<dbReference type="CDD" id="cd09857">
    <property type="entry name" value="PIN_EXO1"/>
    <property type="match status" value="1"/>
</dbReference>
<dbReference type="RefSeq" id="XP_003644383.1">
    <property type="nucleotide sequence ID" value="XM_003644335.1"/>
</dbReference>
<dbReference type="InterPro" id="IPR029060">
    <property type="entry name" value="PIN-like_dom_sf"/>
</dbReference>
<dbReference type="HOGENOM" id="CLU_008978_5_0_1"/>
<evidence type="ECO:0000256" key="9">
    <source>
        <dbReference type="ARBA" id="ARBA00023242"/>
    </source>
</evidence>
<dbReference type="GO" id="GO:0003677">
    <property type="term" value="F:DNA binding"/>
    <property type="evidence" value="ECO:0007669"/>
    <property type="project" value="InterPro"/>
</dbReference>
<evidence type="ECO:0000313" key="14">
    <source>
        <dbReference type="Proteomes" id="UP000006790"/>
    </source>
</evidence>
<evidence type="ECO:0000256" key="3">
    <source>
        <dbReference type="ARBA" id="ARBA00022722"/>
    </source>
</evidence>
<dbReference type="GO" id="GO:0046872">
    <property type="term" value="F:metal ion binding"/>
    <property type="evidence" value="ECO:0007669"/>
    <property type="project" value="UniProtKB-KW"/>
</dbReference>
<dbReference type="GO" id="GO:0008409">
    <property type="term" value="F:5'-3' exonuclease activity"/>
    <property type="evidence" value="ECO:0007669"/>
    <property type="project" value="UniProtKB-ARBA"/>
</dbReference>
<keyword evidence="7" id="KW-0460">Magnesium</keyword>
<keyword evidence="5" id="KW-0227">DNA damage</keyword>
<dbReference type="SUPFAM" id="SSF47807">
    <property type="entry name" value="5' to 3' exonuclease, C-terminal subdomain"/>
    <property type="match status" value="1"/>
</dbReference>
<dbReference type="Gene3D" id="3.40.50.1010">
    <property type="entry name" value="5'-nuclease"/>
    <property type="match status" value="1"/>
</dbReference>
<accession>G8JNA2</accession>
<evidence type="ECO:0000259" key="11">
    <source>
        <dbReference type="SMART" id="SM00484"/>
    </source>
</evidence>
<evidence type="ECO:0000256" key="10">
    <source>
        <dbReference type="SAM" id="MobiDB-lite"/>
    </source>
</evidence>
<dbReference type="InterPro" id="IPR006084">
    <property type="entry name" value="XPG/Rad2"/>
</dbReference>
<dbReference type="InterPro" id="IPR044752">
    <property type="entry name" value="PIN-like_EXO1"/>
</dbReference>
<dbReference type="OrthoDB" id="26491at2759"/>
<keyword evidence="3" id="KW-0540">Nuclease</keyword>
<feature type="domain" description="XPG N-terminal" evidence="12">
    <location>
        <begin position="1"/>
        <end position="100"/>
    </location>
</feature>